<reference evidence="1" key="3">
    <citation type="submission" date="2022-06" db="UniProtKB">
        <authorList>
            <consortium name="EnsemblPlants"/>
        </authorList>
    </citation>
    <scope>IDENTIFICATION</scope>
</reference>
<reference evidence="2" key="1">
    <citation type="journal article" date="2013" name="Nature">
        <title>Draft genome of the wheat A-genome progenitor Triticum urartu.</title>
        <authorList>
            <person name="Ling H.Q."/>
            <person name="Zhao S."/>
            <person name="Liu D."/>
            <person name="Wang J."/>
            <person name="Sun H."/>
            <person name="Zhang C."/>
            <person name="Fan H."/>
            <person name="Li D."/>
            <person name="Dong L."/>
            <person name="Tao Y."/>
            <person name="Gao C."/>
            <person name="Wu H."/>
            <person name="Li Y."/>
            <person name="Cui Y."/>
            <person name="Guo X."/>
            <person name="Zheng S."/>
            <person name="Wang B."/>
            <person name="Yu K."/>
            <person name="Liang Q."/>
            <person name="Yang W."/>
            <person name="Lou X."/>
            <person name="Chen J."/>
            <person name="Feng M."/>
            <person name="Jian J."/>
            <person name="Zhang X."/>
            <person name="Luo G."/>
            <person name="Jiang Y."/>
            <person name="Liu J."/>
            <person name="Wang Z."/>
            <person name="Sha Y."/>
            <person name="Zhang B."/>
            <person name="Wu H."/>
            <person name="Tang D."/>
            <person name="Shen Q."/>
            <person name="Xue P."/>
            <person name="Zou S."/>
            <person name="Wang X."/>
            <person name="Liu X."/>
            <person name="Wang F."/>
            <person name="Yang Y."/>
            <person name="An X."/>
            <person name="Dong Z."/>
            <person name="Zhang K."/>
            <person name="Zhang X."/>
            <person name="Luo M.C."/>
            <person name="Dvorak J."/>
            <person name="Tong Y."/>
            <person name="Wang J."/>
            <person name="Yang H."/>
            <person name="Li Z."/>
            <person name="Wang D."/>
            <person name="Zhang A."/>
            <person name="Wang J."/>
        </authorList>
    </citation>
    <scope>NUCLEOTIDE SEQUENCE</scope>
    <source>
        <strain evidence="2">cv. G1812</strain>
    </source>
</reference>
<organism evidence="1 2">
    <name type="scientific">Triticum urartu</name>
    <name type="common">Red wild einkorn</name>
    <name type="synonym">Crithodium urartu</name>
    <dbReference type="NCBI Taxonomy" id="4572"/>
    <lineage>
        <taxon>Eukaryota</taxon>
        <taxon>Viridiplantae</taxon>
        <taxon>Streptophyta</taxon>
        <taxon>Embryophyta</taxon>
        <taxon>Tracheophyta</taxon>
        <taxon>Spermatophyta</taxon>
        <taxon>Magnoliopsida</taxon>
        <taxon>Liliopsida</taxon>
        <taxon>Poales</taxon>
        <taxon>Poaceae</taxon>
        <taxon>BOP clade</taxon>
        <taxon>Pooideae</taxon>
        <taxon>Triticodae</taxon>
        <taxon>Triticeae</taxon>
        <taxon>Triticinae</taxon>
        <taxon>Triticum</taxon>
    </lineage>
</organism>
<name>A0A8R7Q5R6_TRIUA</name>
<dbReference type="AlphaFoldDB" id="A0A8R7Q5R6"/>
<dbReference type="Proteomes" id="UP000015106">
    <property type="component" value="Chromosome 4"/>
</dbReference>
<reference evidence="1" key="2">
    <citation type="submission" date="2018-03" db="EMBL/GenBank/DDBJ databases">
        <title>The Triticum urartu genome reveals the dynamic nature of wheat genome evolution.</title>
        <authorList>
            <person name="Ling H."/>
            <person name="Ma B."/>
            <person name="Shi X."/>
            <person name="Liu H."/>
            <person name="Dong L."/>
            <person name="Sun H."/>
            <person name="Cao Y."/>
            <person name="Gao Q."/>
            <person name="Zheng S."/>
            <person name="Li Y."/>
            <person name="Yu Y."/>
            <person name="Du H."/>
            <person name="Qi M."/>
            <person name="Li Y."/>
            <person name="Yu H."/>
            <person name="Cui Y."/>
            <person name="Wang N."/>
            <person name="Chen C."/>
            <person name="Wu H."/>
            <person name="Zhao Y."/>
            <person name="Zhang J."/>
            <person name="Li Y."/>
            <person name="Zhou W."/>
            <person name="Zhang B."/>
            <person name="Hu W."/>
            <person name="Eijk M."/>
            <person name="Tang J."/>
            <person name="Witsenboer H."/>
            <person name="Zhao S."/>
            <person name="Li Z."/>
            <person name="Zhang A."/>
            <person name="Wang D."/>
            <person name="Liang C."/>
        </authorList>
    </citation>
    <scope>NUCLEOTIDE SEQUENCE [LARGE SCALE GENOMIC DNA]</scope>
    <source>
        <strain evidence="1">cv. G1812</strain>
    </source>
</reference>
<sequence length="69" mass="7629">MPPRLLTRPCLGLEAQHVDRHGTTRLLNVPPWAGLCLARLAWAGSARLASYVVVCRNLAICSCQMINSW</sequence>
<evidence type="ECO:0000313" key="2">
    <source>
        <dbReference type="Proteomes" id="UP000015106"/>
    </source>
</evidence>
<protein>
    <submittedName>
        <fullName evidence="1">Uncharacterized protein</fullName>
    </submittedName>
</protein>
<dbReference type="EnsemblPlants" id="TuG1812G0400001760.01.T03">
    <property type="protein sequence ID" value="TuG1812G0400001760.01.T03.cds420404"/>
    <property type="gene ID" value="TuG1812G0400001760.01"/>
</dbReference>
<proteinExistence type="predicted"/>
<evidence type="ECO:0000313" key="1">
    <source>
        <dbReference type="EnsemblPlants" id="TuG1812G0400001760.01.T03.cds420404"/>
    </source>
</evidence>
<accession>A0A8R7Q5R6</accession>
<dbReference type="Gramene" id="TuG1812G0400001760.01.T03">
    <property type="protein sequence ID" value="TuG1812G0400001760.01.T03.cds420404"/>
    <property type="gene ID" value="TuG1812G0400001760.01"/>
</dbReference>
<keyword evidence="2" id="KW-1185">Reference proteome</keyword>